<dbReference type="EMBL" id="GBXM01042854">
    <property type="protein sequence ID" value="JAH65723.1"/>
    <property type="molecule type" value="Transcribed_RNA"/>
</dbReference>
<reference evidence="1" key="2">
    <citation type="journal article" date="2015" name="Fish Shellfish Immunol.">
        <title>Early steps in the European eel (Anguilla anguilla)-Vibrio vulnificus interaction in the gills: Role of the RtxA13 toxin.</title>
        <authorList>
            <person name="Callol A."/>
            <person name="Pajuelo D."/>
            <person name="Ebbesson L."/>
            <person name="Teles M."/>
            <person name="MacKenzie S."/>
            <person name="Amaro C."/>
        </authorList>
    </citation>
    <scope>NUCLEOTIDE SEQUENCE</scope>
</reference>
<proteinExistence type="predicted"/>
<organism evidence="1">
    <name type="scientific">Anguilla anguilla</name>
    <name type="common">European freshwater eel</name>
    <name type="synonym">Muraena anguilla</name>
    <dbReference type="NCBI Taxonomy" id="7936"/>
    <lineage>
        <taxon>Eukaryota</taxon>
        <taxon>Metazoa</taxon>
        <taxon>Chordata</taxon>
        <taxon>Craniata</taxon>
        <taxon>Vertebrata</taxon>
        <taxon>Euteleostomi</taxon>
        <taxon>Actinopterygii</taxon>
        <taxon>Neopterygii</taxon>
        <taxon>Teleostei</taxon>
        <taxon>Anguilliformes</taxon>
        <taxon>Anguillidae</taxon>
        <taxon>Anguilla</taxon>
    </lineage>
</organism>
<protein>
    <submittedName>
        <fullName evidence="1">Uncharacterized protein</fullName>
    </submittedName>
</protein>
<name>A0A0E9ULA5_ANGAN</name>
<reference evidence="1" key="1">
    <citation type="submission" date="2014-11" db="EMBL/GenBank/DDBJ databases">
        <authorList>
            <person name="Amaro Gonzalez C."/>
        </authorList>
    </citation>
    <scope>NUCLEOTIDE SEQUENCE</scope>
</reference>
<sequence>MERTRSGQRLLVLLTLLLR</sequence>
<dbReference type="AlphaFoldDB" id="A0A0E9ULA5"/>
<evidence type="ECO:0000313" key="1">
    <source>
        <dbReference type="EMBL" id="JAH65723.1"/>
    </source>
</evidence>
<accession>A0A0E9ULA5</accession>